<gene>
    <name evidence="2" type="ORF">TNCT_308591</name>
</gene>
<protein>
    <submittedName>
        <fullName evidence="2">Uncharacterized protein</fullName>
    </submittedName>
</protein>
<dbReference type="Proteomes" id="UP000887116">
    <property type="component" value="Unassembled WGS sequence"/>
</dbReference>
<keyword evidence="1" id="KW-1133">Transmembrane helix</keyword>
<keyword evidence="1" id="KW-0812">Transmembrane</keyword>
<evidence type="ECO:0000256" key="1">
    <source>
        <dbReference type="SAM" id="Phobius"/>
    </source>
</evidence>
<comment type="caution">
    <text evidence="2">The sequence shown here is derived from an EMBL/GenBank/DDBJ whole genome shotgun (WGS) entry which is preliminary data.</text>
</comment>
<dbReference type="AlphaFoldDB" id="A0A8X6IMG8"/>
<reference evidence="2" key="1">
    <citation type="submission" date="2020-07" db="EMBL/GenBank/DDBJ databases">
        <title>Multicomponent nature underlies the extraordinary mechanical properties of spider dragline silk.</title>
        <authorList>
            <person name="Kono N."/>
            <person name="Nakamura H."/>
            <person name="Mori M."/>
            <person name="Yoshida Y."/>
            <person name="Ohtoshi R."/>
            <person name="Malay A.D."/>
            <person name="Moran D.A.P."/>
            <person name="Tomita M."/>
            <person name="Numata K."/>
            <person name="Arakawa K."/>
        </authorList>
    </citation>
    <scope>NUCLEOTIDE SEQUENCE</scope>
</reference>
<keyword evidence="1" id="KW-0472">Membrane</keyword>
<keyword evidence="3" id="KW-1185">Reference proteome</keyword>
<evidence type="ECO:0000313" key="2">
    <source>
        <dbReference type="EMBL" id="GFQ79830.1"/>
    </source>
</evidence>
<sequence length="75" mass="8575">MTKEPKFRKLNASFSSFVVHVALATALGWIHLRVKLQYALRFSREGAPVPRLSQLRSAISTAFWVFASLRIREQS</sequence>
<evidence type="ECO:0000313" key="3">
    <source>
        <dbReference type="Proteomes" id="UP000887116"/>
    </source>
</evidence>
<accession>A0A8X6IMG8</accession>
<feature type="transmembrane region" description="Helical" evidence="1">
    <location>
        <begin position="12"/>
        <end position="32"/>
    </location>
</feature>
<organism evidence="2 3">
    <name type="scientific">Trichonephila clavata</name>
    <name type="common">Joro spider</name>
    <name type="synonym">Nephila clavata</name>
    <dbReference type="NCBI Taxonomy" id="2740835"/>
    <lineage>
        <taxon>Eukaryota</taxon>
        <taxon>Metazoa</taxon>
        <taxon>Ecdysozoa</taxon>
        <taxon>Arthropoda</taxon>
        <taxon>Chelicerata</taxon>
        <taxon>Arachnida</taxon>
        <taxon>Araneae</taxon>
        <taxon>Araneomorphae</taxon>
        <taxon>Entelegynae</taxon>
        <taxon>Araneoidea</taxon>
        <taxon>Nephilidae</taxon>
        <taxon>Trichonephila</taxon>
    </lineage>
</organism>
<proteinExistence type="predicted"/>
<dbReference type="EMBL" id="BMAO01002316">
    <property type="protein sequence ID" value="GFQ79830.1"/>
    <property type="molecule type" value="Genomic_DNA"/>
</dbReference>
<name>A0A8X6IMG8_TRICU</name>